<dbReference type="SUPFAM" id="SSF63817">
    <property type="entry name" value="Sortase"/>
    <property type="match status" value="1"/>
</dbReference>
<feature type="active site" description="Proton donor/acceptor" evidence="2">
    <location>
        <position position="207"/>
    </location>
</feature>
<dbReference type="Proteomes" id="UP000674938">
    <property type="component" value="Unassembled WGS sequence"/>
</dbReference>
<keyword evidence="1" id="KW-0378">Hydrolase</keyword>
<sequence>MSLAGTLSYIQNKELTAKEVQKETVITEKKDSEPPVISGQKDWVITQGESINVLDGVTATDNVDKAVKLTASDFSNQKIGSHNVIITAEDAAHNKTSKTIVVQVNAPEKAEAVSDEQPIIDEVATAEEPIYEEAAEQIVEEPQVATVAETTWAPYTMYIGGLAIPYQNAGQSSGQQVIDSNPNMIATWGGAAVQSGNDGANTHFIGHNPGIFNVLFSLSTGSQIIVTDGSGTPTYYTVDQLFQVDDYATGIADGQSYADDIIGTGGGERITLQTCVNDAVNLIVVARAS</sequence>
<protein>
    <submittedName>
        <fullName evidence="3">Sortase</fullName>
    </submittedName>
</protein>
<dbReference type="InterPro" id="IPR042001">
    <property type="entry name" value="Sortase_F"/>
</dbReference>
<feature type="active site" description="Acyl-thioester intermediate" evidence="2">
    <location>
        <position position="275"/>
    </location>
</feature>
<evidence type="ECO:0000256" key="2">
    <source>
        <dbReference type="PIRSR" id="PIRSR605754-1"/>
    </source>
</evidence>
<dbReference type="GO" id="GO:0016787">
    <property type="term" value="F:hydrolase activity"/>
    <property type="evidence" value="ECO:0007669"/>
    <property type="project" value="UniProtKB-KW"/>
</dbReference>
<gene>
    <name evidence="3" type="ORF">I6N95_23700</name>
</gene>
<dbReference type="Pfam" id="PF04203">
    <property type="entry name" value="Sortase"/>
    <property type="match status" value="1"/>
</dbReference>
<evidence type="ECO:0000313" key="4">
    <source>
        <dbReference type="Proteomes" id="UP000674938"/>
    </source>
</evidence>
<dbReference type="InterPro" id="IPR005754">
    <property type="entry name" value="Sortase"/>
</dbReference>
<dbReference type="InterPro" id="IPR023365">
    <property type="entry name" value="Sortase_dom-sf"/>
</dbReference>
<accession>A0A940PFQ0</accession>
<name>A0A940PFQ0_9ENTE</name>
<organism evidence="3 4">
    <name type="scientific">Vagococcus allomyrinae</name>
    <dbReference type="NCBI Taxonomy" id="2794353"/>
    <lineage>
        <taxon>Bacteria</taxon>
        <taxon>Bacillati</taxon>
        <taxon>Bacillota</taxon>
        <taxon>Bacilli</taxon>
        <taxon>Lactobacillales</taxon>
        <taxon>Enterococcaceae</taxon>
        <taxon>Vagococcus</taxon>
    </lineage>
</organism>
<dbReference type="CDD" id="cd05829">
    <property type="entry name" value="Sortase_F"/>
    <property type="match status" value="1"/>
</dbReference>
<dbReference type="EMBL" id="JAEEGA010000021">
    <property type="protein sequence ID" value="MBP1044019.1"/>
    <property type="molecule type" value="Genomic_DNA"/>
</dbReference>
<keyword evidence="4" id="KW-1185">Reference proteome</keyword>
<proteinExistence type="predicted"/>
<dbReference type="AlphaFoldDB" id="A0A940PFQ0"/>
<reference evidence="3" key="1">
    <citation type="submission" date="2020-12" db="EMBL/GenBank/DDBJ databases">
        <title>Vagococcus allomyrinae sp. nov. and Enterococcus lavae sp. nov., isolated from the larvae of Allomyrina dichotoma.</title>
        <authorList>
            <person name="Lee S.D."/>
        </authorList>
    </citation>
    <scope>NUCLEOTIDE SEQUENCE</scope>
    <source>
        <strain evidence="3">BWB3-3</strain>
    </source>
</reference>
<evidence type="ECO:0000256" key="1">
    <source>
        <dbReference type="ARBA" id="ARBA00022801"/>
    </source>
</evidence>
<dbReference type="Gene3D" id="2.40.260.10">
    <property type="entry name" value="Sortase"/>
    <property type="match status" value="1"/>
</dbReference>
<evidence type="ECO:0000313" key="3">
    <source>
        <dbReference type="EMBL" id="MBP1044019.1"/>
    </source>
</evidence>
<dbReference type="Gene3D" id="2.60.40.10">
    <property type="entry name" value="Immunoglobulins"/>
    <property type="match status" value="1"/>
</dbReference>
<dbReference type="InterPro" id="IPR013783">
    <property type="entry name" value="Ig-like_fold"/>
</dbReference>
<comment type="caution">
    <text evidence="3">The sequence shown here is derived from an EMBL/GenBank/DDBJ whole genome shotgun (WGS) entry which is preliminary data.</text>
</comment>